<dbReference type="EMBL" id="SKBN01000262">
    <property type="protein sequence ID" value="TGJ79768.1"/>
    <property type="molecule type" value="Genomic_DNA"/>
</dbReference>
<feature type="compositionally biased region" description="Polar residues" evidence="1">
    <location>
        <begin position="20"/>
        <end position="38"/>
    </location>
</feature>
<comment type="caution">
    <text evidence="3">The sequence shown here is derived from an EMBL/GenBank/DDBJ whole genome shotgun (WGS) entry which is preliminary data.</text>
</comment>
<dbReference type="InterPro" id="IPR046529">
    <property type="entry name" value="DUF6594"/>
</dbReference>
<dbReference type="Pfam" id="PF20237">
    <property type="entry name" value="DUF6594"/>
    <property type="match status" value="1"/>
</dbReference>
<feature type="region of interest" description="Disordered" evidence="1">
    <location>
        <begin position="1"/>
        <end position="42"/>
    </location>
</feature>
<gene>
    <name evidence="3" type="ORF">E0Z10_g8994</name>
</gene>
<keyword evidence="4" id="KW-1185">Reference proteome</keyword>
<evidence type="ECO:0000256" key="1">
    <source>
        <dbReference type="SAM" id="MobiDB-lite"/>
    </source>
</evidence>
<dbReference type="OrthoDB" id="4729730at2759"/>
<reference evidence="3 4" key="1">
    <citation type="submission" date="2019-03" db="EMBL/GenBank/DDBJ databases">
        <title>Draft genome sequence of Xylaria hypoxylon DSM 108379, a ubiquitous saprotrophic-parasitic fungi on hardwood.</title>
        <authorList>
            <person name="Buettner E."/>
            <person name="Leonhardt S."/>
            <person name="Gebauer A.M."/>
            <person name="Liers C."/>
            <person name="Hofrichter M."/>
            <person name="Kellner H."/>
        </authorList>
    </citation>
    <scope>NUCLEOTIDE SEQUENCE [LARGE SCALE GENOMIC DNA]</scope>
    <source>
        <strain evidence="3 4">DSM 108379</strain>
    </source>
</reference>
<evidence type="ECO:0000313" key="4">
    <source>
        <dbReference type="Proteomes" id="UP000297716"/>
    </source>
</evidence>
<proteinExistence type="predicted"/>
<feature type="domain" description="DUF6594" evidence="2">
    <location>
        <begin position="79"/>
        <end position="254"/>
    </location>
</feature>
<evidence type="ECO:0000259" key="2">
    <source>
        <dbReference type="Pfam" id="PF20237"/>
    </source>
</evidence>
<dbReference type="AlphaFoldDB" id="A0A4Z0YID3"/>
<organism evidence="3 4">
    <name type="scientific">Xylaria hypoxylon</name>
    <dbReference type="NCBI Taxonomy" id="37992"/>
    <lineage>
        <taxon>Eukaryota</taxon>
        <taxon>Fungi</taxon>
        <taxon>Dikarya</taxon>
        <taxon>Ascomycota</taxon>
        <taxon>Pezizomycotina</taxon>
        <taxon>Sordariomycetes</taxon>
        <taxon>Xylariomycetidae</taxon>
        <taxon>Xylariales</taxon>
        <taxon>Xylariaceae</taxon>
        <taxon>Xylaria</taxon>
    </lineage>
</organism>
<dbReference type="Proteomes" id="UP000297716">
    <property type="component" value="Unassembled WGS sequence"/>
</dbReference>
<dbReference type="STRING" id="37992.A0A4Z0YID3"/>
<evidence type="ECO:0000313" key="3">
    <source>
        <dbReference type="EMBL" id="TGJ79768.1"/>
    </source>
</evidence>
<name>A0A4Z0YID3_9PEZI</name>
<accession>A0A4Z0YID3</accession>
<sequence length="285" mass="32905">MELTYDLEAGVPQRPLGSCDGSQSRTQSSGGVPTNQQPSKHDGLYSQILENKRADRQEPTPEDEFYGRYDIGRITVNGFPSIAAFHAKYPNTRTCRAFEYLNHRITIRHQCQLTCLLGALVDLDIESARKSEIPDEKGSQPAPFDKDRFISRCLRSPDQISLVQIPLGDEGCEEDEEQRKERIEVMRENIFANTERIMDKYFKGNRINWQYELRKFPRASAKTHGKLFKYIKNMSGLDPEALDYLRADDDFIYADGNPLYEHLYNFLIYIRAAFVVSYLPLVSLW</sequence>
<protein>
    <recommendedName>
        <fullName evidence="2">DUF6594 domain-containing protein</fullName>
    </recommendedName>
</protein>